<dbReference type="Proteomes" id="UP001185069">
    <property type="component" value="Unassembled WGS sequence"/>
</dbReference>
<protein>
    <submittedName>
        <fullName evidence="4">Short-subunit dehydrogenase</fullName>
    </submittedName>
</protein>
<name>A0ABU1JFY5_9MICC</name>
<reference evidence="4 5" key="1">
    <citation type="submission" date="2023-07" db="EMBL/GenBank/DDBJ databases">
        <title>Sequencing the genomes of 1000 actinobacteria strains.</title>
        <authorList>
            <person name="Klenk H.-P."/>
        </authorList>
    </citation>
    <scope>NUCLEOTIDE SEQUENCE [LARGE SCALE GENOMIC DNA]</scope>
    <source>
        <strain evidence="4 5">DSM 14555</strain>
    </source>
</reference>
<dbReference type="RefSeq" id="WP_309800630.1">
    <property type="nucleotide sequence ID" value="NZ_BAAAHY010000006.1"/>
</dbReference>
<keyword evidence="2" id="KW-0560">Oxidoreductase</keyword>
<sequence length="280" mass="29685">MSEFPYVSGAAVLTGAASGIGEATAKGLAMRGMDMAIIDKDAAPLEALAAGLRANYPKLTISTHVVDLSEAAPIAALPEEVRRSHERVSMLINNAGVALGGTFEDVSLADIEFVMAVNFWAAVRMSKAFMPDLRAADSALMINISSLFGLIGTPGQTAYTASKFAIRGFSESLRTEVSRFGIKVLQVHPGGIKTNVANNARLGANLTRGDVDQVRSSFNKVLTMDPRVAAEQILNAVAAGKNRLVITKEAKALDLLARLLPAKHGEIIAKEMLRRTGVKL</sequence>
<dbReference type="Pfam" id="PF00106">
    <property type="entry name" value="adh_short"/>
    <property type="match status" value="1"/>
</dbReference>
<dbReference type="InterPro" id="IPR036291">
    <property type="entry name" value="NAD(P)-bd_dom_sf"/>
</dbReference>
<evidence type="ECO:0000313" key="4">
    <source>
        <dbReference type="EMBL" id="MDR6271060.1"/>
    </source>
</evidence>
<evidence type="ECO:0000256" key="1">
    <source>
        <dbReference type="ARBA" id="ARBA00006484"/>
    </source>
</evidence>
<accession>A0ABU1JFY5</accession>
<dbReference type="PANTHER" id="PTHR44196:SF1">
    <property type="entry name" value="DEHYDROGENASE_REDUCTASE SDR FAMILY MEMBER 7B"/>
    <property type="match status" value="1"/>
</dbReference>
<dbReference type="PROSITE" id="PS00061">
    <property type="entry name" value="ADH_SHORT"/>
    <property type="match status" value="1"/>
</dbReference>
<comment type="similarity">
    <text evidence="1 3">Belongs to the short-chain dehydrogenases/reductases (SDR) family.</text>
</comment>
<keyword evidence="5" id="KW-1185">Reference proteome</keyword>
<dbReference type="InterPro" id="IPR002347">
    <property type="entry name" value="SDR_fam"/>
</dbReference>
<dbReference type="PRINTS" id="PR00081">
    <property type="entry name" value="GDHRDH"/>
</dbReference>
<organism evidence="4 5">
    <name type="scientific">Arthrobacter russicus</name>
    <dbReference type="NCBI Taxonomy" id="172040"/>
    <lineage>
        <taxon>Bacteria</taxon>
        <taxon>Bacillati</taxon>
        <taxon>Actinomycetota</taxon>
        <taxon>Actinomycetes</taxon>
        <taxon>Micrococcales</taxon>
        <taxon>Micrococcaceae</taxon>
        <taxon>Arthrobacter</taxon>
    </lineage>
</organism>
<gene>
    <name evidence="4" type="ORF">JOE69_003298</name>
</gene>
<dbReference type="PANTHER" id="PTHR44196">
    <property type="entry name" value="DEHYDROGENASE/REDUCTASE SDR FAMILY MEMBER 7B"/>
    <property type="match status" value="1"/>
</dbReference>
<dbReference type="EMBL" id="JAVDQF010000001">
    <property type="protein sequence ID" value="MDR6271060.1"/>
    <property type="molecule type" value="Genomic_DNA"/>
</dbReference>
<comment type="caution">
    <text evidence="4">The sequence shown here is derived from an EMBL/GenBank/DDBJ whole genome shotgun (WGS) entry which is preliminary data.</text>
</comment>
<dbReference type="SUPFAM" id="SSF51735">
    <property type="entry name" value="NAD(P)-binding Rossmann-fold domains"/>
    <property type="match status" value="1"/>
</dbReference>
<proteinExistence type="inferred from homology"/>
<evidence type="ECO:0000313" key="5">
    <source>
        <dbReference type="Proteomes" id="UP001185069"/>
    </source>
</evidence>
<evidence type="ECO:0000256" key="3">
    <source>
        <dbReference type="RuleBase" id="RU000363"/>
    </source>
</evidence>
<evidence type="ECO:0000256" key="2">
    <source>
        <dbReference type="ARBA" id="ARBA00023002"/>
    </source>
</evidence>
<dbReference type="PRINTS" id="PR00080">
    <property type="entry name" value="SDRFAMILY"/>
</dbReference>
<dbReference type="InterPro" id="IPR020904">
    <property type="entry name" value="Sc_DH/Rdtase_CS"/>
</dbReference>
<dbReference type="Gene3D" id="3.40.50.720">
    <property type="entry name" value="NAD(P)-binding Rossmann-like Domain"/>
    <property type="match status" value="1"/>
</dbReference>